<keyword evidence="1" id="KW-0812">Transmembrane</keyword>
<name>X1MZX5_9ZZZZ</name>
<reference evidence="2" key="1">
    <citation type="journal article" date="2014" name="Front. Microbiol.">
        <title>High frequency of phylogenetically diverse reductive dehalogenase-homologous genes in deep subseafloor sedimentary metagenomes.</title>
        <authorList>
            <person name="Kawai M."/>
            <person name="Futagami T."/>
            <person name="Toyoda A."/>
            <person name="Takaki Y."/>
            <person name="Nishi S."/>
            <person name="Hori S."/>
            <person name="Arai W."/>
            <person name="Tsubouchi T."/>
            <person name="Morono Y."/>
            <person name="Uchiyama I."/>
            <person name="Ito T."/>
            <person name="Fujiyama A."/>
            <person name="Inagaki F."/>
            <person name="Takami H."/>
        </authorList>
    </citation>
    <scope>NUCLEOTIDE SEQUENCE</scope>
    <source>
        <strain evidence="2">Expedition CK06-06</strain>
    </source>
</reference>
<organism evidence="2">
    <name type="scientific">marine sediment metagenome</name>
    <dbReference type="NCBI Taxonomy" id="412755"/>
    <lineage>
        <taxon>unclassified sequences</taxon>
        <taxon>metagenomes</taxon>
        <taxon>ecological metagenomes</taxon>
    </lineage>
</organism>
<feature type="transmembrane region" description="Helical" evidence="1">
    <location>
        <begin position="28"/>
        <end position="51"/>
    </location>
</feature>
<feature type="non-terminal residue" evidence="2">
    <location>
        <position position="52"/>
    </location>
</feature>
<evidence type="ECO:0000313" key="2">
    <source>
        <dbReference type="EMBL" id="GAI23541.1"/>
    </source>
</evidence>
<keyword evidence="1" id="KW-1133">Transmembrane helix</keyword>
<accession>X1MZX5</accession>
<proteinExistence type="predicted"/>
<dbReference type="AlphaFoldDB" id="X1MZX5"/>
<dbReference type="EMBL" id="BARV01016138">
    <property type="protein sequence ID" value="GAI23541.1"/>
    <property type="molecule type" value="Genomic_DNA"/>
</dbReference>
<protein>
    <submittedName>
        <fullName evidence="2">Uncharacterized protein</fullName>
    </submittedName>
</protein>
<keyword evidence="1" id="KW-0472">Membrane</keyword>
<evidence type="ECO:0000256" key="1">
    <source>
        <dbReference type="SAM" id="Phobius"/>
    </source>
</evidence>
<sequence length="52" mass="5860">MAVYLCRKIRLHKKYSGCAVRHRKYRNIAAVAITGLLIALNLLAVHFAPIVI</sequence>
<comment type="caution">
    <text evidence="2">The sequence shown here is derived from an EMBL/GenBank/DDBJ whole genome shotgun (WGS) entry which is preliminary data.</text>
</comment>
<gene>
    <name evidence="2" type="ORF">S06H3_27770</name>
</gene>